<protein>
    <submittedName>
        <fullName evidence="3">Uncharacterized protein</fullName>
    </submittedName>
</protein>
<dbReference type="AlphaFoldDB" id="A0A059GAQ8"/>
<organism evidence="3 4">
    <name type="scientific">Hyphomonas oceanitis SCH89</name>
    <dbReference type="NCBI Taxonomy" id="1280953"/>
    <lineage>
        <taxon>Bacteria</taxon>
        <taxon>Pseudomonadati</taxon>
        <taxon>Pseudomonadota</taxon>
        <taxon>Alphaproteobacteria</taxon>
        <taxon>Hyphomonadales</taxon>
        <taxon>Hyphomonadaceae</taxon>
        <taxon>Hyphomonas</taxon>
    </lineage>
</organism>
<evidence type="ECO:0000313" key="3">
    <source>
        <dbReference type="EMBL" id="KDA03907.1"/>
    </source>
</evidence>
<feature type="chain" id="PRO_5001573209" evidence="2">
    <location>
        <begin position="27"/>
        <end position="661"/>
    </location>
</feature>
<gene>
    <name evidence="3" type="ORF">HOC_03488</name>
</gene>
<dbReference type="EMBL" id="ARYL01000003">
    <property type="protein sequence ID" value="KDA03907.1"/>
    <property type="molecule type" value="Genomic_DNA"/>
</dbReference>
<evidence type="ECO:0000256" key="2">
    <source>
        <dbReference type="SAM" id="SignalP"/>
    </source>
</evidence>
<sequence>MEMRMIRMIGAMWMALVVGVFATALAQEPVAPSETAATLDPGVALKAPKSGTLSALSPIPKMLVGWEAKKKWGLERGDAVPFHYARYTMSADTKVKKGTARAGTDLYGIYYNSANGAAKKDGDWVVKPEWSGVFPINTDQMLVRAPGTETWYVLRLSNGKLKKLGDGQIGMTHVVDEEVTDLVNLYGDELYYLITADDGTRQTIHLLSWNSFAQEYSLRPAIDNVVPAATLGESPVKVTLKQDFFVRRYKVDGSVYDLVVEKDPAVKSTPQPGTVSTLEVTYPFKQAMYVLDAEKQLYVPVEDNWSARSMGGVQGEDPGYLGVRPVGRGVTTGLKEHPLEAYADGFMVAVWNTSNGLRLAPIKPDWKSYMYSIDTWGITYYPDRSNYYFNYLMPHHAVGSKAAAAFTEIYPVYIPEDVRNDPNPETAVYNGIYCVFPDGTVDVNVTQVGYNEGWYFRANPERLADMDAAREFVTESMTVEGRRAIHAHLNKLIADNEARKAASELRKKEAEQAAIVARREAEEQALEAKHDQVRRKLAVGDYYGALDLAYSGDTRFLPEAIVTVMKAGYGDMVTLGMAESCMSWADTWQQSYCGNRIWTLKPAPNRTVQYGPAYSGSSGSSAASADTSQYDIMEAARQSSRDAYNSGNTGSYMCGSGQSCK</sequence>
<evidence type="ECO:0000256" key="1">
    <source>
        <dbReference type="SAM" id="Coils"/>
    </source>
</evidence>
<dbReference type="PATRIC" id="fig|1280953.3.peg.706"/>
<keyword evidence="1" id="KW-0175">Coiled coil</keyword>
<keyword evidence="4" id="KW-1185">Reference proteome</keyword>
<comment type="caution">
    <text evidence="3">The sequence shown here is derived from an EMBL/GenBank/DDBJ whole genome shotgun (WGS) entry which is preliminary data.</text>
</comment>
<proteinExistence type="predicted"/>
<dbReference type="STRING" id="1280953.HOC_03488"/>
<feature type="signal peptide" evidence="2">
    <location>
        <begin position="1"/>
        <end position="26"/>
    </location>
</feature>
<reference evidence="3 4" key="1">
    <citation type="journal article" date="2014" name="Antonie Van Leeuwenhoek">
        <title>Hyphomonas beringensis sp. nov. and Hyphomonas chukchiensis sp. nov., isolated from surface seawater of the Bering Sea and Chukchi Sea.</title>
        <authorList>
            <person name="Li C."/>
            <person name="Lai Q."/>
            <person name="Li G."/>
            <person name="Dong C."/>
            <person name="Wang J."/>
            <person name="Liao Y."/>
            <person name="Shao Z."/>
        </authorList>
    </citation>
    <scope>NUCLEOTIDE SEQUENCE [LARGE SCALE GENOMIC DNA]</scope>
    <source>
        <strain evidence="3 4">SCH89</strain>
    </source>
</reference>
<accession>A0A059GAQ8</accession>
<feature type="coiled-coil region" evidence="1">
    <location>
        <begin position="493"/>
        <end position="536"/>
    </location>
</feature>
<keyword evidence="2" id="KW-0732">Signal</keyword>
<dbReference type="Proteomes" id="UP000024942">
    <property type="component" value="Unassembled WGS sequence"/>
</dbReference>
<evidence type="ECO:0000313" key="4">
    <source>
        <dbReference type="Proteomes" id="UP000024942"/>
    </source>
</evidence>
<name>A0A059GAQ8_9PROT</name>